<dbReference type="PROSITE" id="PS51228">
    <property type="entry name" value="ACB_2"/>
    <property type="match status" value="1"/>
</dbReference>
<evidence type="ECO:0000256" key="5">
    <source>
        <dbReference type="ARBA" id="ARBA00023034"/>
    </source>
</evidence>
<comment type="subcellular location">
    <subcellularLocation>
        <location evidence="1">Endoplasmic reticulum</location>
    </subcellularLocation>
    <subcellularLocation>
        <location evidence="2">Golgi apparatus</location>
    </subcellularLocation>
</comment>
<evidence type="ECO:0000256" key="1">
    <source>
        <dbReference type="ARBA" id="ARBA00004240"/>
    </source>
</evidence>
<keyword evidence="3" id="KW-0813">Transport</keyword>
<dbReference type="GO" id="GO:0005794">
    <property type="term" value="C:Golgi apparatus"/>
    <property type="evidence" value="ECO:0007669"/>
    <property type="project" value="UniProtKB-SubCell"/>
</dbReference>
<evidence type="ECO:0000256" key="7">
    <source>
        <dbReference type="ARBA" id="ARBA00023278"/>
    </source>
</evidence>
<keyword evidence="5" id="KW-0333">Golgi apparatus</keyword>
<dbReference type="GO" id="GO:0005783">
    <property type="term" value="C:endoplasmic reticulum"/>
    <property type="evidence" value="ECO:0007669"/>
    <property type="project" value="UniProtKB-SubCell"/>
</dbReference>
<keyword evidence="4" id="KW-0256">Endoplasmic reticulum</keyword>
<evidence type="ECO:0000313" key="11">
    <source>
        <dbReference type="Proteomes" id="UP000233020"/>
    </source>
</evidence>
<dbReference type="GO" id="GO:0005739">
    <property type="term" value="C:mitochondrion"/>
    <property type="evidence" value="ECO:0007669"/>
    <property type="project" value="TreeGrafter"/>
</dbReference>
<dbReference type="Proteomes" id="UP000233020">
    <property type="component" value="Unplaced"/>
</dbReference>
<dbReference type="GO" id="GO:0006631">
    <property type="term" value="P:fatty acid metabolic process"/>
    <property type="evidence" value="ECO:0007669"/>
    <property type="project" value="TreeGrafter"/>
</dbReference>
<evidence type="ECO:0000259" key="9">
    <source>
        <dbReference type="PROSITE" id="PS51228"/>
    </source>
</evidence>
<sequence>MSQAECEKAAEEVKHLKTKPADDEVLFIYGHYRQAAVGDINTEQPGMLDFNGKAKWNAWNELKGPTQEDATKAHVNRVEELKKTHGIWSPGLVLILNGDKALCFLIPWMVGIRENNQITPLLKAVHHTALTG</sequence>
<feature type="domain" description="ACB" evidence="9">
    <location>
        <begin position="2"/>
        <end position="87"/>
    </location>
</feature>
<protein>
    <recommendedName>
        <fullName evidence="8">Acyl-CoA-binding protein</fullName>
    </recommendedName>
</protein>
<keyword evidence="11" id="KW-1185">Reference proteome</keyword>
<dbReference type="Gene3D" id="1.20.80.10">
    <property type="match status" value="1"/>
</dbReference>
<name>A0A2K5BY97_AOTNA</name>
<dbReference type="PANTHER" id="PTHR23310">
    <property type="entry name" value="ACYL-COA-BINDING PROTEIN, ACBP"/>
    <property type="match status" value="1"/>
</dbReference>
<dbReference type="GeneTree" id="ENSGT00940000154846"/>
<dbReference type="GO" id="GO:0000062">
    <property type="term" value="F:fatty-acyl-CoA binding"/>
    <property type="evidence" value="ECO:0007669"/>
    <property type="project" value="InterPro"/>
</dbReference>
<evidence type="ECO:0000256" key="4">
    <source>
        <dbReference type="ARBA" id="ARBA00022824"/>
    </source>
</evidence>
<dbReference type="AlphaFoldDB" id="A0A2K5BY97"/>
<evidence type="ECO:0000256" key="6">
    <source>
        <dbReference type="ARBA" id="ARBA00023121"/>
    </source>
</evidence>
<dbReference type="STRING" id="37293.ENSANAP00000001422"/>
<dbReference type="Ensembl" id="ENSANAT00000013162.1">
    <property type="protein sequence ID" value="ENSANAP00000001422.1"/>
    <property type="gene ID" value="ENSANAG00000012662.1"/>
</dbReference>
<organism evidence="10 11">
    <name type="scientific">Aotus nancymaae</name>
    <name type="common">Ma's night monkey</name>
    <dbReference type="NCBI Taxonomy" id="37293"/>
    <lineage>
        <taxon>Eukaryota</taxon>
        <taxon>Metazoa</taxon>
        <taxon>Chordata</taxon>
        <taxon>Craniata</taxon>
        <taxon>Vertebrata</taxon>
        <taxon>Euteleostomi</taxon>
        <taxon>Mammalia</taxon>
        <taxon>Eutheria</taxon>
        <taxon>Euarchontoglires</taxon>
        <taxon>Primates</taxon>
        <taxon>Haplorrhini</taxon>
        <taxon>Platyrrhini</taxon>
        <taxon>Aotidae</taxon>
        <taxon>Aotus</taxon>
    </lineage>
</organism>
<accession>A0A2K5BY97</accession>
<evidence type="ECO:0000256" key="2">
    <source>
        <dbReference type="ARBA" id="ARBA00004555"/>
    </source>
</evidence>
<evidence type="ECO:0000256" key="3">
    <source>
        <dbReference type="ARBA" id="ARBA00022448"/>
    </source>
</evidence>
<dbReference type="SUPFAM" id="SSF47027">
    <property type="entry name" value="Acyl-CoA binding protein"/>
    <property type="match status" value="1"/>
</dbReference>
<keyword evidence="7" id="KW-0379">Hydroxylation</keyword>
<dbReference type="InterPro" id="IPR000582">
    <property type="entry name" value="Acyl-CoA-binding_protein"/>
</dbReference>
<dbReference type="InterPro" id="IPR014352">
    <property type="entry name" value="FERM/acyl-CoA-bd_prot_sf"/>
</dbReference>
<reference evidence="10" key="1">
    <citation type="submission" date="2025-08" db="UniProtKB">
        <authorList>
            <consortium name="Ensembl"/>
        </authorList>
    </citation>
    <scope>IDENTIFICATION</scope>
</reference>
<dbReference type="Pfam" id="PF00887">
    <property type="entry name" value="ACBP"/>
    <property type="match status" value="1"/>
</dbReference>
<evidence type="ECO:0000256" key="8">
    <source>
        <dbReference type="ARBA" id="ARBA00039735"/>
    </source>
</evidence>
<proteinExistence type="predicted"/>
<dbReference type="CDD" id="cd00435">
    <property type="entry name" value="ACBP"/>
    <property type="match status" value="1"/>
</dbReference>
<reference evidence="10" key="2">
    <citation type="submission" date="2025-09" db="UniProtKB">
        <authorList>
            <consortium name="Ensembl"/>
        </authorList>
    </citation>
    <scope>IDENTIFICATION</scope>
</reference>
<keyword evidence="6" id="KW-0446">Lipid-binding</keyword>
<dbReference type="PRINTS" id="PR00689">
    <property type="entry name" value="ACOABINDINGP"/>
</dbReference>
<evidence type="ECO:0000313" key="10">
    <source>
        <dbReference type="Ensembl" id="ENSANAP00000001422.1"/>
    </source>
</evidence>
<dbReference type="InterPro" id="IPR035984">
    <property type="entry name" value="Acyl-CoA-binding_sf"/>
</dbReference>
<dbReference type="OMA" id="WMVGIRE"/>
<dbReference type="PANTHER" id="PTHR23310:SF54">
    <property type="entry name" value="ACYL-COA-BINDING PROTEIN"/>
    <property type="match status" value="1"/>
</dbReference>